<evidence type="ECO:0000313" key="3">
    <source>
        <dbReference type="Ensembl" id="ENSPCOP00000031754.1"/>
    </source>
</evidence>
<proteinExistence type="predicted"/>
<evidence type="ECO:0000259" key="2">
    <source>
        <dbReference type="Pfam" id="PF00056"/>
    </source>
</evidence>
<dbReference type="InterPro" id="IPR001236">
    <property type="entry name" value="Lactate/malate_DH_N"/>
</dbReference>
<organism evidence="3 4">
    <name type="scientific">Propithecus coquereli</name>
    <name type="common">Coquerel's sifaka</name>
    <name type="synonym">Propithecus verreauxi coquereli</name>
    <dbReference type="NCBI Taxonomy" id="379532"/>
    <lineage>
        <taxon>Eukaryota</taxon>
        <taxon>Metazoa</taxon>
        <taxon>Chordata</taxon>
        <taxon>Craniata</taxon>
        <taxon>Vertebrata</taxon>
        <taxon>Euteleostomi</taxon>
        <taxon>Mammalia</taxon>
        <taxon>Eutheria</taxon>
        <taxon>Euarchontoglires</taxon>
        <taxon>Primates</taxon>
        <taxon>Strepsirrhini</taxon>
        <taxon>Lemuriformes</taxon>
        <taxon>Indriidae</taxon>
        <taxon>Propithecus</taxon>
    </lineage>
</organism>
<dbReference type="GeneTree" id="ENSGT00940000153201"/>
<feature type="domain" description="Lactate/malate dehydrogenase N-terminal" evidence="2">
    <location>
        <begin position="22"/>
        <end position="83"/>
    </location>
</feature>
<dbReference type="SUPFAM" id="SSF51735">
    <property type="entry name" value="NAD(P)-binding Rossmann-fold domains"/>
    <property type="match status" value="1"/>
</dbReference>
<dbReference type="GO" id="GO:0004459">
    <property type="term" value="F:L-lactate dehydrogenase (NAD+) activity"/>
    <property type="evidence" value="ECO:0007669"/>
    <property type="project" value="TreeGrafter"/>
</dbReference>
<protein>
    <recommendedName>
        <fullName evidence="1">LDH muscle subunit</fullName>
    </recommendedName>
</protein>
<reference evidence="3" key="2">
    <citation type="submission" date="2025-09" db="UniProtKB">
        <authorList>
            <consortium name="Ensembl"/>
        </authorList>
    </citation>
    <scope>IDENTIFICATION</scope>
</reference>
<dbReference type="Proteomes" id="UP000233160">
    <property type="component" value="Unassembled WGS sequence"/>
</dbReference>
<dbReference type="PANTHER" id="PTHR43128:SF10">
    <property type="entry name" value="L-LACTATE DEHYDROGENASE A CHAIN"/>
    <property type="match status" value="1"/>
</dbReference>
<keyword evidence="4" id="KW-1185">Reference proteome</keyword>
<dbReference type="PANTHER" id="PTHR43128">
    <property type="entry name" value="L-2-HYDROXYCARBOXYLATE DEHYDROGENASE (NAD(P)(+))"/>
    <property type="match status" value="1"/>
</dbReference>
<name>A0A2K6GZZ2_PROCO</name>
<dbReference type="Pfam" id="PF00056">
    <property type="entry name" value="Ldh_1_N"/>
    <property type="match status" value="1"/>
</dbReference>
<dbReference type="InterPro" id="IPR036291">
    <property type="entry name" value="NAD(P)-bd_dom_sf"/>
</dbReference>
<dbReference type="Gene3D" id="3.40.50.720">
    <property type="entry name" value="NAD(P)-binding Rossmann-like Domain"/>
    <property type="match status" value="1"/>
</dbReference>
<dbReference type="Ensembl" id="ENSPCOT00000042713.1">
    <property type="protein sequence ID" value="ENSPCOP00000031754.1"/>
    <property type="gene ID" value="ENSPCOG00000028653.1"/>
</dbReference>
<evidence type="ECO:0000313" key="4">
    <source>
        <dbReference type="Proteomes" id="UP000233160"/>
    </source>
</evidence>
<sequence length="126" mass="13918">VATCKDQLTHNLLKEEQTPQNKITAVGAGVVGMADLADELALVDVIEDKLKGEMMDPQHGSLFLRAPNIVSGKDYDATPNSNLLDTLYGRGVYGLLYVWVRFLSLIHSFKRHLDPGQISSVDYTLM</sequence>
<dbReference type="GO" id="GO:0006089">
    <property type="term" value="P:lactate metabolic process"/>
    <property type="evidence" value="ECO:0007669"/>
    <property type="project" value="TreeGrafter"/>
</dbReference>
<evidence type="ECO:0000256" key="1">
    <source>
        <dbReference type="ARBA" id="ARBA00043238"/>
    </source>
</evidence>
<accession>A0A2K6GZZ2</accession>
<dbReference type="AlphaFoldDB" id="A0A2K6GZZ2"/>
<reference evidence="3" key="1">
    <citation type="submission" date="2025-08" db="UniProtKB">
        <authorList>
            <consortium name="Ensembl"/>
        </authorList>
    </citation>
    <scope>IDENTIFICATION</scope>
</reference>